<evidence type="ECO:0000259" key="15">
    <source>
        <dbReference type="SMART" id="SM00562"/>
    </source>
</evidence>
<evidence type="ECO:0000256" key="8">
    <source>
        <dbReference type="ARBA" id="ARBA00022777"/>
    </source>
</evidence>
<sequence length="140" mass="15927">MKTNRTFTMIKPNAVENGHIGAIIQQITEGGFKILAMKYTHLSAGEARKFYEIHQEKPFFETLVSFMSRSPIVVMVLEKENAVEDFRKFIGATNPEVAEKGTIRQKYGKDVTENAIHGADSNENAEKEASFYFSKREIFD</sequence>
<dbReference type="PRINTS" id="PR01243">
    <property type="entry name" value="NUCDPKINASE"/>
</dbReference>
<feature type="binding site" evidence="12 13">
    <location>
        <position position="93"/>
    </location>
    <ligand>
        <name>ATP</name>
        <dbReference type="ChEBI" id="CHEBI:30616"/>
    </ligand>
</feature>
<protein>
    <recommendedName>
        <fullName evidence="3 12">Nucleoside diphosphate kinase</fullName>
        <shortName evidence="12">NDK</shortName>
        <shortName evidence="12">NDP kinase</shortName>
        <ecNumber evidence="2 12">2.7.4.6</ecNumber>
    </recommendedName>
    <alternativeName>
        <fullName evidence="12">Nucleoside-2-P kinase</fullName>
    </alternativeName>
</protein>
<dbReference type="PANTHER" id="PTHR46161">
    <property type="entry name" value="NUCLEOSIDE DIPHOSPHATE KINASE"/>
    <property type="match status" value="1"/>
</dbReference>
<dbReference type="PANTHER" id="PTHR46161:SF3">
    <property type="entry name" value="NUCLEOSIDE DIPHOSPHATE KINASE DDB_G0292928-RELATED"/>
    <property type="match status" value="1"/>
</dbReference>
<evidence type="ECO:0000256" key="10">
    <source>
        <dbReference type="ARBA" id="ARBA00022842"/>
    </source>
</evidence>
<dbReference type="Gene3D" id="3.30.70.141">
    <property type="entry name" value="Nucleoside diphosphate kinase-like domain"/>
    <property type="match status" value="1"/>
</dbReference>
<evidence type="ECO:0000256" key="1">
    <source>
        <dbReference type="ARBA" id="ARBA00008142"/>
    </source>
</evidence>
<dbReference type="Proteomes" id="UP001207736">
    <property type="component" value="Unassembled WGS sequence"/>
</dbReference>
<dbReference type="GO" id="GO:0006228">
    <property type="term" value="P:UTP biosynthetic process"/>
    <property type="evidence" value="ECO:0007669"/>
    <property type="project" value="UniProtKB-UniRule"/>
</dbReference>
<evidence type="ECO:0000256" key="5">
    <source>
        <dbReference type="ARBA" id="ARBA00022679"/>
    </source>
</evidence>
<dbReference type="InterPro" id="IPR036850">
    <property type="entry name" value="NDK-like_dom_sf"/>
</dbReference>
<dbReference type="SUPFAM" id="SSF54919">
    <property type="entry name" value="Nucleoside diphosphate kinase, NDK"/>
    <property type="match status" value="1"/>
</dbReference>
<evidence type="ECO:0000256" key="14">
    <source>
        <dbReference type="RuleBase" id="RU004011"/>
    </source>
</evidence>
<feature type="binding site" evidence="12 13">
    <location>
        <position position="114"/>
    </location>
    <ligand>
        <name>ATP</name>
        <dbReference type="ChEBI" id="CHEBI:30616"/>
    </ligand>
</feature>
<feature type="binding site" evidence="12 13">
    <location>
        <position position="87"/>
    </location>
    <ligand>
        <name>ATP</name>
        <dbReference type="ChEBI" id="CHEBI:30616"/>
    </ligand>
</feature>
<comment type="function">
    <text evidence="12">Major role in the synthesis of nucleoside triphosphates other than ATP. The ATP gamma phosphate is transferred to the NDP beta phosphate via a ping-pong mechanism, using a phosphorylated active-site intermediate.</text>
</comment>
<evidence type="ECO:0000313" key="18">
    <source>
        <dbReference type="Proteomes" id="UP001207736"/>
    </source>
</evidence>
<dbReference type="SMART" id="SM00562">
    <property type="entry name" value="NDK"/>
    <property type="match status" value="1"/>
</dbReference>
<dbReference type="InterPro" id="IPR034907">
    <property type="entry name" value="NDK-like_dom"/>
</dbReference>
<dbReference type="AlphaFoldDB" id="A0AAV5AVW8"/>
<dbReference type="GO" id="GO:0004550">
    <property type="term" value="F:nucleoside diphosphate kinase activity"/>
    <property type="evidence" value="ECO:0007669"/>
    <property type="project" value="UniProtKB-UniRule"/>
</dbReference>
<evidence type="ECO:0000256" key="4">
    <source>
        <dbReference type="ARBA" id="ARBA00022553"/>
    </source>
</evidence>
<feature type="binding site" evidence="12 13">
    <location>
        <position position="59"/>
    </location>
    <ligand>
        <name>ATP</name>
        <dbReference type="ChEBI" id="CHEBI:30616"/>
    </ligand>
</feature>
<comment type="subcellular location">
    <subcellularLocation>
        <location evidence="12">Cytoplasm</location>
    </subcellularLocation>
</comment>
<keyword evidence="11 12" id="KW-0546">Nucleotide metabolism</keyword>
<dbReference type="PROSITE" id="PS51374">
    <property type="entry name" value="NDPK_LIKE"/>
    <property type="match status" value="1"/>
</dbReference>
<comment type="similarity">
    <text evidence="1 12 13 14">Belongs to the NDK family.</text>
</comment>
<dbReference type="GO" id="GO:0006183">
    <property type="term" value="P:GTP biosynthetic process"/>
    <property type="evidence" value="ECO:0007669"/>
    <property type="project" value="UniProtKB-UniRule"/>
</dbReference>
<dbReference type="NCBIfam" id="NF011116">
    <property type="entry name" value="PRK14545.1"/>
    <property type="match status" value="1"/>
</dbReference>
<dbReference type="GO" id="GO:0005524">
    <property type="term" value="F:ATP binding"/>
    <property type="evidence" value="ECO:0007669"/>
    <property type="project" value="UniProtKB-UniRule"/>
</dbReference>
<keyword evidence="5 12" id="KW-0808">Transferase</keyword>
<comment type="catalytic activity">
    <reaction evidence="12">
        <text>a 2'-deoxyribonucleoside 5'-diphosphate + ATP = a 2'-deoxyribonucleoside 5'-triphosphate + ADP</text>
        <dbReference type="Rhea" id="RHEA:44640"/>
        <dbReference type="ChEBI" id="CHEBI:30616"/>
        <dbReference type="ChEBI" id="CHEBI:61560"/>
        <dbReference type="ChEBI" id="CHEBI:73316"/>
        <dbReference type="ChEBI" id="CHEBI:456216"/>
        <dbReference type="EC" id="2.7.4.6"/>
    </reaction>
</comment>
<evidence type="ECO:0000313" key="16">
    <source>
        <dbReference type="EMBL" id="GJM50779.1"/>
    </source>
</evidence>
<evidence type="ECO:0000256" key="7">
    <source>
        <dbReference type="ARBA" id="ARBA00022741"/>
    </source>
</evidence>
<organism evidence="16 18">
    <name type="scientific">Capnocytophaga catalasegens</name>
    <dbReference type="NCBI Taxonomy" id="1004260"/>
    <lineage>
        <taxon>Bacteria</taxon>
        <taxon>Pseudomonadati</taxon>
        <taxon>Bacteroidota</taxon>
        <taxon>Flavobacteriia</taxon>
        <taxon>Flavobacteriales</taxon>
        <taxon>Flavobacteriaceae</taxon>
        <taxon>Capnocytophaga</taxon>
    </lineage>
</organism>
<evidence type="ECO:0000256" key="11">
    <source>
        <dbReference type="ARBA" id="ARBA00023080"/>
    </source>
</evidence>
<dbReference type="InterPro" id="IPR001564">
    <property type="entry name" value="Nucleoside_diP_kinase"/>
</dbReference>
<comment type="subunit">
    <text evidence="12">Homotetramer.</text>
</comment>
<gene>
    <name evidence="12 16" type="primary">ndk</name>
    <name evidence="16" type="ORF">RCZ15_17520</name>
    <name evidence="17" type="ORF">RCZ16_02500</name>
</gene>
<evidence type="ECO:0000256" key="6">
    <source>
        <dbReference type="ARBA" id="ARBA00022723"/>
    </source>
</evidence>
<dbReference type="RefSeq" id="WP_264845533.1">
    <property type="nucleotide sequence ID" value="NZ_BPMA01000012.1"/>
</dbReference>
<proteinExistence type="inferred from homology"/>
<comment type="cofactor">
    <cofactor evidence="12">
        <name>Mg(2+)</name>
        <dbReference type="ChEBI" id="CHEBI:18420"/>
    </cofactor>
</comment>
<dbReference type="Pfam" id="PF00334">
    <property type="entry name" value="NDK"/>
    <property type="match status" value="1"/>
</dbReference>
<feature type="domain" description="Nucleoside diphosphate kinase-like" evidence="15">
    <location>
        <begin position="3"/>
        <end position="140"/>
    </location>
</feature>
<comment type="catalytic activity">
    <reaction evidence="12">
        <text>a ribonucleoside 5'-diphosphate + ATP = a ribonucleoside 5'-triphosphate + ADP</text>
        <dbReference type="Rhea" id="RHEA:18113"/>
        <dbReference type="ChEBI" id="CHEBI:30616"/>
        <dbReference type="ChEBI" id="CHEBI:57930"/>
        <dbReference type="ChEBI" id="CHEBI:61557"/>
        <dbReference type="ChEBI" id="CHEBI:456216"/>
        <dbReference type="EC" id="2.7.4.6"/>
    </reaction>
</comment>
<dbReference type="GO" id="GO:0046872">
    <property type="term" value="F:metal ion binding"/>
    <property type="evidence" value="ECO:0007669"/>
    <property type="project" value="UniProtKB-KW"/>
</dbReference>
<evidence type="ECO:0000256" key="13">
    <source>
        <dbReference type="PROSITE-ProRule" id="PRU00706"/>
    </source>
</evidence>
<evidence type="ECO:0000256" key="12">
    <source>
        <dbReference type="HAMAP-Rule" id="MF_00451"/>
    </source>
</evidence>
<dbReference type="HAMAP" id="MF_00451">
    <property type="entry name" value="NDP_kinase"/>
    <property type="match status" value="1"/>
</dbReference>
<keyword evidence="9 12" id="KW-0067">ATP-binding</keyword>
<evidence type="ECO:0000313" key="17">
    <source>
        <dbReference type="EMBL" id="GJM51932.1"/>
    </source>
</evidence>
<dbReference type="EC" id="2.7.4.6" evidence="2 12"/>
<dbReference type="EMBL" id="BQKA01000033">
    <property type="protein sequence ID" value="GJM50779.1"/>
    <property type="molecule type" value="Genomic_DNA"/>
</dbReference>
<evidence type="ECO:0000313" key="19">
    <source>
        <dbReference type="Proteomes" id="UP001208692"/>
    </source>
</evidence>
<name>A0AAV5AVW8_9FLAO</name>
<keyword evidence="6 12" id="KW-0479">Metal-binding</keyword>
<accession>A0AAV5AVW8</accession>
<dbReference type="GO" id="GO:0006241">
    <property type="term" value="P:CTP biosynthetic process"/>
    <property type="evidence" value="ECO:0007669"/>
    <property type="project" value="UniProtKB-UniRule"/>
</dbReference>
<keyword evidence="8 12" id="KW-0418">Kinase</keyword>
<dbReference type="Proteomes" id="UP001208692">
    <property type="component" value="Unassembled WGS sequence"/>
</dbReference>
<dbReference type="FunFam" id="3.30.70.141:FF:000003">
    <property type="entry name" value="Nucleoside diphosphate kinase"/>
    <property type="match status" value="1"/>
</dbReference>
<evidence type="ECO:0000256" key="9">
    <source>
        <dbReference type="ARBA" id="ARBA00022840"/>
    </source>
</evidence>
<feature type="binding site" evidence="12 13">
    <location>
        <position position="11"/>
    </location>
    <ligand>
        <name>ATP</name>
        <dbReference type="ChEBI" id="CHEBI:30616"/>
    </ligand>
</feature>
<feature type="active site" description="Pros-phosphohistidine intermediate" evidence="12 13">
    <location>
        <position position="117"/>
    </location>
</feature>
<feature type="binding site" evidence="12 13">
    <location>
        <position position="104"/>
    </location>
    <ligand>
        <name>ATP</name>
        <dbReference type="ChEBI" id="CHEBI:30616"/>
    </ligand>
</feature>
<comment type="caution">
    <text evidence="16">The sequence shown here is derived from an EMBL/GenBank/DDBJ whole genome shotgun (WGS) entry which is preliminary data.</text>
</comment>
<keyword evidence="10 12" id="KW-0460">Magnesium</keyword>
<keyword evidence="12" id="KW-0963">Cytoplasm</keyword>
<evidence type="ECO:0000256" key="3">
    <source>
        <dbReference type="ARBA" id="ARBA00017632"/>
    </source>
</evidence>
<reference evidence="16 19" key="1">
    <citation type="submission" date="2021-11" db="EMBL/GenBank/DDBJ databases">
        <title>Draft genome sequence of Capnocytophaga sp. strain KC07075 isolated from cat oral cavity.</title>
        <authorList>
            <person name="Suzuki M."/>
            <person name="Imaoka K."/>
            <person name="Kimura M."/>
            <person name="Morikawa S."/>
            <person name="Maeda K."/>
        </authorList>
    </citation>
    <scope>NUCLEOTIDE SEQUENCE</scope>
    <source>
        <strain evidence="16">KC07075</strain>
        <strain evidence="17 19">KC07079</strain>
    </source>
</reference>
<keyword evidence="4 12" id="KW-0597">Phosphoprotein</keyword>
<keyword evidence="7 12" id="KW-0547">Nucleotide-binding</keyword>
<dbReference type="EMBL" id="BQKB01000007">
    <property type="protein sequence ID" value="GJM51932.1"/>
    <property type="molecule type" value="Genomic_DNA"/>
</dbReference>
<dbReference type="CDD" id="cd04413">
    <property type="entry name" value="NDPk_I"/>
    <property type="match status" value="1"/>
</dbReference>
<evidence type="ECO:0000256" key="2">
    <source>
        <dbReference type="ARBA" id="ARBA00012966"/>
    </source>
</evidence>
<dbReference type="GO" id="GO:0005737">
    <property type="term" value="C:cytoplasm"/>
    <property type="evidence" value="ECO:0007669"/>
    <property type="project" value="UniProtKB-SubCell"/>
</dbReference>
<dbReference type="NCBIfam" id="NF001908">
    <property type="entry name" value="PRK00668.1"/>
    <property type="match status" value="1"/>
</dbReference>
<keyword evidence="19" id="KW-1185">Reference proteome</keyword>